<dbReference type="EMBL" id="CP048630">
    <property type="protein sequence ID" value="QIB32646.1"/>
    <property type="molecule type" value="Genomic_DNA"/>
</dbReference>
<dbReference type="Proteomes" id="UP000464751">
    <property type="component" value="Chromosome"/>
</dbReference>
<accession>A0A6P1YIX2</accession>
<reference evidence="1 2" key="1">
    <citation type="submission" date="2020-02" db="EMBL/GenBank/DDBJ databases">
        <authorList>
            <person name="Li G."/>
        </authorList>
    </citation>
    <scope>NUCLEOTIDE SEQUENCE [LARGE SCALE GENOMIC DNA]</scope>
    <source>
        <strain evidence="1 2">DSM 102029</strain>
    </source>
</reference>
<keyword evidence="2" id="KW-1185">Reference proteome</keyword>
<evidence type="ECO:0000313" key="1">
    <source>
        <dbReference type="EMBL" id="QIB32646.1"/>
    </source>
</evidence>
<dbReference type="RefSeq" id="WP_163073697.1">
    <property type="nucleotide sequence ID" value="NZ_CP048630.1"/>
</dbReference>
<sequence length="186" mass="20716">MAQPHRAVLPEDCRMDQRAGTEIGRMFLLGRISEAKYWAAERWQSIITQFHVVLATPMVGGSSLGRMVAPGIGQDEASGNSERPETEEEMHDRVLAQHGAAMRVLRDIDHAPLVFMALEHVVLKGLPASAKQVERLNQGLSALCRLWKMDEDGAGYPQRAGTRKTAHSKAPWPYDEKEVKIVYADD</sequence>
<evidence type="ECO:0000313" key="2">
    <source>
        <dbReference type="Proteomes" id="UP000464751"/>
    </source>
</evidence>
<gene>
    <name evidence="1" type="ORF">G3A50_02205</name>
</gene>
<name>A0A6P1YIX2_9HYPH</name>
<protein>
    <submittedName>
        <fullName evidence="1">Uncharacterized protein</fullName>
    </submittedName>
</protein>
<dbReference type="KEGG" id="apra:G3A50_02205"/>
<organism evidence="1 2">
    <name type="scientific">Ancylobacter pratisalsi</name>
    <dbReference type="NCBI Taxonomy" id="1745854"/>
    <lineage>
        <taxon>Bacteria</taxon>
        <taxon>Pseudomonadati</taxon>
        <taxon>Pseudomonadota</taxon>
        <taxon>Alphaproteobacteria</taxon>
        <taxon>Hyphomicrobiales</taxon>
        <taxon>Xanthobacteraceae</taxon>
        <taxon>Ancylobacter</taxon>
    </lineage>
</organism>
<dbReference type="AlphaFoldDB" id="A0A6P1YIX2"/>
<proteinExistence type="predicted"/>